<comment type="similarity">
    <text evidence="2">Belongs to the glycosyltransferase 2 family.</text>
</comment>
<dbReference type="PANTHER" id="PTHR48090">
    <property type="entry name" value="UNDECAPRENYL-PHOSPHATE 4-DEOXY-4-FORMAMIDO-L-ARABINOSE TRANSFERASE-RELATED"/>
    <property type="match status" value="1"/>
</dbReference>
<gene>
    <name evidence="7" type="ORF">DAMNIGENAA_19490</name>
</gene>
<feature type="domain" description="Glycosyltransferase 2-like" evidence="6">
    <location>
        <begin position="18"/>
        <end position="179"/>
    </location>
</feature>
<evidence type="ECO:0000256" key="5">
    <source>
        <dbReference type="ARBA" id="ARBA00022842"/>
    </source>
</evidence>
<evidence type="ECO:0000313" key="8">
    <source>
        <dbReference type="Proteomes" id="UP001144372"/>
    </source>
</evidence>
<dbReference type="InterPro" id="IPR001173">
    <property type="entry name" value="Glyco_trans_2-like"/>
</dbReference>
<evidence type="ECO:0000256" key="4">
    <source>
        <dbReference type="ARBA" id="ARBA00022679"/>
    </source>
</evidence>
<evidence type="ECO:0000256" key="1">
    <source>
        <dbReference type="ARBA" id="ARBA00001946"/>
    </source>
</evidence>
<accession>A0A9W6CZ88</accession>
<keyword evidence="8" id="KW-1185">Reference proteome</keyword>
<comment type="caution">
    <text evidence="7">The sequence shown here is derived from an EMBL/GenBank/DDBJ whole genome shotgun (WGS) entry which is preliminary data.</text>
</comment>
<dbReference type="Pfam" id="PF00535">
    <property type="entry name" value="Glycos_transf_2"/>
    <property type="match status" value="1"/>
</dbReference>
<dbReference type="AlphaFoldDB" id="A0A9W6CZ88"/>
<name>A0A9W6CZ88_9BACT</name>
<dbReference type="InterPro" id="IPR029044">
    <property type="entry name" value="Nucleotide-diphossugar_trans"/>
</dbReference>
<dbReference type="RefSeq" id="WP_281793805.1">
    <property type="nucleotide sequence ID" value="NZ_BSDR01000001.1"/>
</dbReference>
<dbReference type="Proteomes" id="UP001144372">
    <property type="component" value="Unassembled WGS sequence"/>
</dbReference>
<reference evidence="7" key="1">
    <citation type="submission" date="2022-12" db="EMBL/GenBank/DDBJ databases">
        <title>Reference genome sequencing for broad-spectrum identification of bacterial and archaeal isolates by mass spectrometry.</title>
        <authorList>
            <person name="Sekiguchi Y."/>
            <person name="Tourlousse D.M."/>
        </authorList>
    </citation>
    <scope>NUCLEOTIDE SEQUENCE</scope>
    <source>
        <strain evidence="7">ASRB1</strain>
    </source>
</reference>
<sequence length="404" mass="46218">MAFYEENPHQITKADMVVAIPSFNEAETIGRTAELAAKGLTDFFGNLKCVLINCDNHSADGTKEAFLSAPGEIPKIYLSTPPGVHGKGNNLRNLFEKVRELEARAIVVVESDIKNFAPFWIKNLGEPILKGAGYVCPLYVRHKYEITLTSSIVYPLIRCLYGRRVRQPNAGDFGFSGKLVDAFLDSPVWTESVQHFGIDIWMTTIALNARLPICQAFIGAPKVHRLKDPYAHLSVLFHQIVGTIFDMMEVYPDFWKQVKWSKPTALYGTDIHEVETPLPVEINATRLHERFLQGFDKYTNMWQLIYDQTVCPKLQEIRSMGLQHFSFPTQTWARILYDAALAYHRAEASEKDRILDSLLPLYLGKVLSFVKKTERMSVQQAEEYIENECMIFEENKPYIVKIWE</sequence>
<keyword evidence="3" id="KW-0328">Glycosyltransferase</keyword>
<dbReference type="Gene3D" id="3.90.550.10">
    <property type="entry name" value="Spore Coat Polysaccharide Biosynthesis Protein SpsA, Chain A"/>
    <property type="match status" value="1"/>
</dbReference>
<evidence type="ECO:0000256" key="2">
    <source>
        <dbReference type="ARBA" id="ARBA00006739"/>
    </source>
</evidence>
<keyword evidence="4 7" id="KW-0808">Transferase</keyword>
<dbReference type="EMBL" id="BSDR01000001">
    <property type="protein sequence ID" value="GLI34516.1"/>
    <property type="molecule type" value="Genomic_DNA"/>
</dbReference>
<comment type="cofactor">
    <cofactor evidence="1">
        <name>Mg(2+)</name>
        <dbReference type="ChEBI" id="CHEBI:18420"/>
    </cofactor>
</comment>
<evidence type="ECO:0000313" key="7">
    <source>
        <dbReference type="EMBL" id="GLI34516.1"/>
    </source>
</evidence>
<dbReference type="PANTHER" id="PTHR48090:SF10">
    <property type="entry name" value="GLUCOSYL-3-PHOSPHOGLYCERATE SYNTHASE"/>
    <property type="match status" value="1"/>
</dbReference>
<proteinExistence type="inferred from homology"/>
<dbReference type="GO" id="GO:0016757">
    <property type="term" value="F:glycosyltransferase activity"/>
    <property type="evidence" value="ECO:0007669"/>
    <property type="project" value="UniProtKB-KW"/>
</dbReference>
<protein>
    <submittedName>
        <fullName evidence="7">Glycosyl transferase</fullName>
    </submittedName>
</protein>
<evidence type="ECO:0000256" key="3">
    <source>
        <dbReference type="ARBA" id="ARBA00022676"/>
    </source>
</evidence>
<dbReference type="InterPro" id="IPR050256">
    <property type="entry name" value="Glycosyltransferase_2"/>
</dbReference>
<organism evidence="7 8">
    <name type="scientific">Desulforhabdus amnigena</name>
    <dbReference type="NCBI Taxonomy" id="40218"/>
    <lineage>
        <taxon>Bacteria</taxon>
        <taxon>Pseudomonadati</taxon>
        <taxon>Thermodesulfobacteriota</taxon>
        <taxon>Syntrophobacteria</taxon>
        <taxon>Syntrophobacterales</taxon>
        <taxon>Syntrophobacteraceae</taxon>
        <taxon>Desulforhabdus</taxon>
    </lineage>
</organism>
<evidence type="ECO:0000259" key="6">
    <source>
        <dbReference type="Pfam" id="PF00535"/>
    </source>
</evidence>
<keyword evidence="5" id="KW-0460">Magnesium</keyword>
<dbReference type="SUPFAM" id="SSF53448">
    <property type="entry name" value="Nucleotide-diphospho-sugar transferases"/>
    <property type="match status" value="1"/>
</dbReference>